<dbReference type="AlphaFoldDB" id="A0A9D1TUH1"/>
<dbReference type="Proteomes" id="UP000823934">
    <property type="component" value="Unassembled WGS sequence"/>
</dbReference>
<comment type="caution">
    <text evidence="1">The sequence shown here is derived from an EMBL/GenBank/DDBJ whole genome shotgun (WGS) entry which is preliminary data.</text>
</comment>
<protein>
    <submittedName>
        <fullName evidence="1">Uncharacterized protein</fullName>
    </submittedName>
</protein>
<evidence type="ECO:0000313" key="1">
    <source>
        <dbReference type="EMBL" id="HIW06034.1"/>
    </source>
</evidence>
<reference evidence="1" key="1">
    <citation type="journal article" date="2021" name="PeerJ">
        <title>Extensive microbial diversity within the chicken gut microbiome revealed by metagenomics and culture.</title>
        <authorList>
            <person name="Gilroy R."/>
            <person name="Ravi A."/>
            <person name="Getino M."/>
            <person name="Pursley I."/>
            <person name="Horton D.L."/>
            <person name="Alikhan N.F."/>
            <person name="Baker D."/>
            <person name="Gharbi K."/>
            <person name="Hall N."/>
            <person name="Watson M."/>
            <person name="Adriaenssens E.M."/>
            <person name="Foster-Nyarko E."/>
            <person name="Jarju S."/>
            <person name="Secka A."/>
            <person name="Antonio M."/>
            <person name="Oren A."/>
            <person name="Chaudhuri R.R."/>
            <person name="La Ragione R."/>
            <person name="Hildebrand F."/>
            <person name="Pallen M.J."/>
        </authorList>
    </citation>
    <scope>NUCLEOTIDE SEQUENCE</scope>
    <source>
        <strain evidence="1">CHK160-9182</strain>
    </source>
</reference>
<dbReference type="EMBL" id="DXHP01000038">
    <property type="protein sequence ID" value="HIW06034.1"/>
    <property type="molecule type" value="Genomic_DNA"/>
</dbReference>
<proteinExistence type="predicted"/>
<organism evidence="1 2">
    <name type="scientific">Candidatus Ignatzschineria merdigallinarum</name>
    <dbReference type="NCBI Taxonomy" id="2838621"/>
    <lineage>
        <taxon>Bacteria</taxon>
        <taxon>Pseudomonadati</taxon>
        <taxon>Pseudomonadota</taxon>
        <taxon>Gammaproteobacteria</taxon>
        <taxon>Cardiobacteriales</taxon>
        <taxon>Ignatzschineriaceae</taxon>
        <taxon>Ignatzschineria</taxon>
    </lineage>
</organism>
<name>A0A9D1TUH1_9GAMM</name>
<sequence length="119" mass="13402">MFLLQPVFSSFKNNDHSMQIMPAIELTLSDIKSVSEELVIDRIDISFPAYPSMQISQAHQEMDCCQSLDMSSCLSSCHYVPFVNRIEIINLKTASPSDASVYWLSYLAISENPPPQIVI</sequence>
<accession>A0A9D1TUH1</accession>
<reference evidence="1" key="2">
    <citation type="submission" date="2021-04" db="EMBL/GenBank/DDBJ databases">
        <authorList>
            <person name="Gilroy R."/>
        </authorList>
    </citation>
    <scope>NUCLEOTIDE SEQUENCE</scope>
    <source>
        <strain evidence="1">CHK160-9182</strain>
    </source>
</reference>
<evidence type="ECO:0000313" key="2">
    <source>
        <dbReference type="Proteomes" id="UP000823934"/>
    </source>
</evidence>
<gene>
    <name evidence="1" type="ORF">H9889_01730</name>
</gene>